<reference evidence="1 2" key="1">
    <citation type="submission" date="2024-01" db="EMBL/GenBank/DDBJ databases">
        <title>Pedobacter sp. nov., isolated from oil-contaminated soil.</title>
        <authorList>
            <person name="Le N.T.T."/>
        </authorList>
    </citation>
    <scope>NUCLEOTIDE SEQUENCE [LARGE SCALE GENOMIC DNA]</scope>
    <source>
        <strain evidence="1 2">VNH31</strain>
    </source>
</reference>
<dbReference type="Proteomes" id="UP001337681">
    <property type="component" value="Unassembled WGS sequence"/>
</dbReference>
<dbReference type="RefSeq" id="WP_330145631.1">
    <property type="nucleotide sequence ID" value="NZ_JAZDQU010000001.1"/>
</dbReference>
<dbReference type="EMBL" id="JAZDQU010000001">
    <property type="protein sequence ID" value="MEE1884718.1"/>
    <property type="molecule type" value="Genomic_DNA"/>
</dbReference>
<keyword evidence="2" id="KW-1185">Reference proteome</keyword>
<evidence type="ECO:0000313" key="1">
    <source>
        <dbReference type="EMBL" id="MEE1884718.1"/>
    </source>
</evidence>
<name>A0ABU7H0G2_9SPHI</name>
<organism evidence="1 2">
    <name type="scientific">Pedobacter flavus</name>
    <dbReference type="NCBI Taxonomy" id="3113906"/>
    <lineage>
        <taxon>Bacteria</taxon>
        <taxon>Pseudomonadati</taxon>
        <taxon>Bacteroidota</taxon>
        <taxon>Sphingobacteriia</taxon>
        <taxon>Sphingobacteriales</taxon>
        <taxon>Sphingobacteriaceae</taxon>
        <taxon>Pedobacter</taxon>
    </lineage>
</organism>
<evidence type="ECO:0000313" key="2">
    <source>
        <dbReference type="Proteomes" id="UP001337681"/>
    </source>
</evidence>
<accession>A0ABU7H0G2</accession>
<comment type="caution">
    <text evidence="1">The sequence shown here is derived from an EMBL/GenBank/DDBJ whole genome shotgun (WGS) entry which is preliminary data.</text>
</comment>
<protein>
    <recommendedName>
        <fullName evidence="3">Transglutaminase-like domain-containing protein</fullName>
    </recommendedName>
</protein>
<sequence>MVDLFFIGLSFVFCYYFVRAYKPFVYMTYYDLYHLKRKIDAKEVFIEPNYLNVLQVRSRAIIEKSNSYDELLRNTDILIVELQKKLLIKEDLSKVSAISVLLSTFFAYGNPRPLEEEVGCLIENASLKEVETAPLLNKDYFYLKNSEIGCCTDYAYIMGRYLAHYQFKHRIVSISGHIFNEVEIDGNWFTIDANTGLLASKRFPSSKTNFDLYFLPHFGMTESKYYRQVLVPFREFLTNSFGDSGFAKQLFIEYIDFEKFKPF</sequence>
<evidence type="ECO:0008006" key="3">
    <source>
        <dbReference type="Google" id="ProtNLM"/>
    </source>
</evidence>
<proteinExistence type="predicted"/>
<gene>
    <name evidence="1" type="ORF">VRU49_04700</name>
</gene>